<dbReference type="EMBL" id="BLZA01000017">
    <property type="protein sequence ID" value="GHJ85935.1"/>
    <property type="molecule type" value="Genomic_DNA"/>
</dbReference>
<accession>A0A8H3TSP2</accession>
<proteinExistence type="predicted"/>
<dbReference type="InterPro" id="IPR029058">
    <property type="entry name" value="AB_hydrolase_fold"/>
</dbReference>
<dbReference type="PANTHER" id="PTHR42103">
    <property type="entry name" value="ALPHA/BETA-HYDROLASES SUPERFAMILY PROTEIN"/>
    <property type="match status" value="1"/>
</dbReference>
<name>A0A8H3TSP2_9TREE</name>
<evidence type="ECO:0000313" key="2">
    <source>
        <dbReference type="Proteomes" id="UP000620104"/>
    </source>
</evidence>
<reference evidence="1" key="1">
    <citation type="submission" date="2020-07" db="EMBL/GenBank/DDBJ databases">
        <title>Draft Genome Sequence of a Deep-Sea Yeast, Naganishia (Cryptococcus) liquefaciens strain N6.</title>
        <authorList>
            <person name="Han Y.W."/>
            <person name="Kajitani R."/>
            <person name="Morimoto H."/>
            <person name="Parhat M."/>
            <person name="Tsubouchi H."/>
            <person name="Bakenova O."/>
            <person name="Ogata M."/>
            <person name="Argunhan B."/>
            <person name="Aoki R."/>
            <person name="Kajiwara S."/>
            <person name="Itoh T."/>
            <person name="Iwasaki H."/>
        </authorList>
    </citation>
    <scope>NUCLEOTIDE SEQUENCE</scope>
    <source>
        <strain evidence="1">N6</strain>
    </source>
</reference>
<dbReference type="Gene3D" id="3.40.50.1820">
    <property type="entry name" value="alpha/beta hydrolase"/>
    <property type="match status" value="1"/>
</dbReference>
<dbReference type="AlphaFoldDB" id="A0A8H3TSP2"/>
<gene>
    <name evidence="1" type="ORF">NliqN6_2337</name>
</gene>
<dbReference type="PANTHER" id="PTHR42103:SF2">
    <property type="entry name" value="AB HYDROLASE-1 DOMAIN-CONTAINING PROTEIN"/>
    <property type="match status" value="1"/>
</dbReference>
<dbReference type="Proteomes" id="UP000620104">
    <property type="component" value="Unassembled WGS sequence"/>
</dbReference>
<protein>
    <recommendedName>
        <fullName evidence="3">AB hydrolase-1 domain-containing protein</fullName>
    </recommendedName>
</protein>
<keyword evidence="2" id="KW-1185">Reference proteome</keyword>
<evidence type="ECO:0000313" key="1">
    <source>
        <dbReference type="EMBL" id="GHJ85935.1"/>
    </source>
</evidence>
<dbReference type="OrthoDB" id="10260961at2759"/>
<sequence>MSQQSPSRLVGISATGGAELEARIYPGRIDGNLASSSDREIAIIAHPYGFLGGSLNDHVVQALKDVLCQRSVSVLLYNSRGVGKSSGRASWTGEAERKDYQAVVDWVVDNHRTLAPDRAHEGIDVPSRLVVYCCGYSFGSVMAGQAISPPHRRTGPQVRLRYILISPPVSTVVRFLLTPFRSGNFTASLQRIVSGDGSAGVHEDEAGRESSKVLIIYGRRDNFTSEATYRRWIGEFFPVADLTYRETFSVKEITDADHFWSNSGCKSEMLAEVANWL</sequence>
<dbReference type="SUPFAM" id="SSF53474">
    <property type="entry name" value="alpha/beta-Hydrolases"/>
    <property type="match status" value="1"/>
</dbReference>
<evidence type="ECO:0008006" key="3">
    <source>
        <dbReference type="Google" id="ProtNLM"/>
    </source>
</evidence>
<organism evidence="1 2">
    <name type="scientific">Naganishia liquefaciens</name>
    <dbReference type="NCBI Taxonomy" id="104408"/>
    <lineage>
        <taxon>Eukaryota</taxon>
        <taxon>Fungi</taxon>
        <taxon>Dikarya</taxon>
        <taxon>Basidiomycota</taxon>
        <taxon>Agaricomycotina</taxon>
        <taxon>Tremellomycetes</taxon>
        <taxon>Filobasidiales</taxon>
        <taxon>Filobasidiaceae</taxon>
        <taxon>Naganishia</taxon>
    </lineage>
</organism>
<comment type="caution">
    <text evidence="1">The sequence shown here is derived from an EMBL/GenBank/DDBJ whole genome shotgun (WGS) entry which is preliminary data.</text>
</comment>